<dbReference type="InterPro" id="IPR026243">
    <property type="entry name" value="HAUS1"/>
</dbReference>
<evidence type="ECO:0000256" key="2">
    <source>
        <dbReference type="ARBA" id="ARBA00005479"/>
    </source>
</evidence>
<evidence type="ECO:0000256" key="3">
    <source>
        <dbReference type="ARBA" id="ARBA00022490"/>
    </source>
</evidence>
<keyword evidence="7" id="KW-0175">Coiled coil</keyword>
<dbReference type="GO" id="GO:0051301">
    <property type="term" value="P:cell division"/>
    <property type="evidence" value="ECO:0007669"/>
    <property type="project" value="UniProtKB-KW"/>
</dbReference>
<comment type="subcellular location">
    <subcellularLocation>
        <location evidence="1">Cytoplasm</location>
        <location evidence="1">Cytoskeleton</location>
        <location evidence="1">Spindle</location>
    </subcellularLocation>
</comment>
<reference evidence="10 11" key="1">
    <citation type="submission" date="2023-10" db="EMBL/GenBank/DDBJ databases">
        <title>Chromosome-scale genome assembly provides insights into flower coloration mechanisms of Canna indica.</title>
        <authorList>
            <person name="Li C."/>
        </authorList>
    </citation>
    <scope>NUCLEOTIDE SEQUENCE [LARGE SCALE GENOMIC DNA]</scope>
    <source>
        <tissue evidence="10">Flower</tissue>
    </source>
</reference>
<gene>
    <name evidence="10" type="ORF">Cni_G19542</name>
</gene>
<name>A0AAQ3QIQ6_9LILI</name>
<dbReference type="AlphaFoldDB" id="A0AAQ3QIQ6"/>
<dbReference type="PANTHER" id="PTHR31570:SF1">
    <property type="entry name" value="HAUS AUGMIN-LIKE COMPLEX SUBUNIT 1"/>
    <property type="match status" value="1"/>
</dbReference>
<dbReference type="GO" id="GO:0005819">
    <property type="term" value="C:spindle"/>
    <property type="evidence" value="ECO:0007669"/>
    <property type="project" value="UniProtKB-SubCell"/>
</dbReference>
<keyword evidence="4" id="KW-0132">Cell division</keyword>
<dbReference type="Proteomes" id="UP001327560">
    <property type="component" value="Chromosome 6"/>
</dbReference>
<dbReference type="GO" id="GO:0005874">
    <property type="term" value="C:microtubule"/>
    <property type="evidence" value="ECO:0007669"/>
    <property type="project" value="UniProtKB-KW"/>
</dbReference>
<sequence length="188" mass="20062">MLQFNLSQVDGVNNHGILLQIVQVLTDLNLIIRKAYISLNGSWFMDGLDATVDRWPHLPIDTMADLAFAFDESPTFDPAAKNGAAIDASRIAEVKAWLASMFEAAGRDVAAFEYTPHSVAHLHSLATLSQACSRAASIIAAASALRPSSTARKPPESARSWSASNSHASSSLLALLDLCRSSLALPTS</sequence>
<protein>
    <submittedName>
        <fullName evidence="10">Uncharacterized protein</fullName>
    </submittedName>
</protein>
<dbReference type="EMBL" id="CP136895">
    <property type="protein sequence ID" value="WOL10783.1"/>
    <property type="molecule type" value="Genomic_DNA"/>
</dbReference>
<comment type="similarity">
    <text evidence="2">Belongs to the HAUS1 family.</text>
</comment>
<evidence type="ECO:0000256" key="9">
    <source>
        <dbReference type="ARBA" id="ARBA00023306"/>
    </source>
</evidence>
<evidence type="ECO:0000256" key="8">
    <source>
        <dbReference type="ARBA" id="ARBA00023212"/>
    </source>
</evidence>
<dbReference type="GO" id="GO:0005829">
    <property type="term" value="C:cytosol"/>
    <property type="evidence" value="ECO:0007669"/>
    <property type="project" value="TreeGrafter"/>
</dbReference>
<evidence type="ECO:0000256" key="6">
    <source>
        <dbReference type="ARBA" id="ARBA00022776"/>
    </source>
</evidence>
<accession>A0AAQ3QIQ6</accession>
<evidence type="ECO:0000256" key="4">
    <source>
        <dbReference type="ARBA" id="ARBA00022618"/>
    </source>
</evidence>
<keyword evidence="3" id="KW-0963">Cytoplasm</keyword>
<organism evidence="10 11">
    <name type="scientific">Canna indica</name>
    <name type="common">Indian-shot</name>
    <dbReference type="NCBI Taxonomy" id="4628"/>
    <lineage>
        <taxon>Eukaryota</taxon>
        <taxon>Viridiplantae</taxon>
        <taxon>Streptophyta</taxon>
        <taxon>Embryophyta</taxon>
        <taxon>Tracheophyta</taxon>
        <taxon>Spermatophyta</taxon>
        <taxon>Magnoliopsida</taxon>
        <taxon>Liliopsida</taxon>
        <taxon>Zingiberales</taxon>
        <taxon>Cannaceae</taxon>
        <taxon>Canna</taxon>
    </lineage>
</organism>
<proteinExistence type="inferred from homology"/>
<evidence type="ECO:0000256" key="7">
    <source>
        <dbReference type="ARBA" id="ARBA00023054"/>
    </source>
</evidence>
<keyword evidence="9" id="KW-0131">Cell cycle</keyword>
<dbReference type="GO" id="GO:0070652">
    <property type="term" value="C:HAUS complex"/>
    <property type="evidence" value="ECO:0007669"/>
    <property type="project" value="InterPro"/>
</dbReference>
<evidence type="ECO:0000256" key="5">
    <source>
        <dbReference type="ARBA" id="ARBA00022701"/>
    </source>
</evidence>
<evidence type="ECO:0000256" key="1">
    <source>
        <dbReference type="ARBA" id="ARBA00004186"/>
    </source>
</evidence>
<evidence type="ECO:0000313" key="10">
    <source>
        <dbReference type="EMBL" id="WOL10783.1"/>
    </source>
</evidence>
<keyword evidence="8" id="KW-0206">Cytoskeleton</keyword>
<evidence type="ECO:0000313" key="11">
    <source>
        <dbReference type="Proteomes" id="UP001327560"/>
    </source>
</evidence>
<keyword evidence="11" id="KW-1185">Reference proteome</keyword>
<keyword evidence="5" id="KW-0493">Microtubule</keyword>
<dbReference type="GO" id="GO:0051225">
    <property type="term" value="P:spindle assembly"/>
    <property type="evidence" value="ECO:0007669"/>
    <property type="project" value="InterPro"/>
</dbReference>
<keyword evidence="6" id="KW-0498">Mitosis</keyword>
<dbReference type="PANTHER" id="PTHR31570">
    <property type="entry name" value="HAUS AUGMIN-LIKE COMPLEX SUBUNIT 1"/>
    <property type="match status" value="1"/>
</dbReference>